<reference evidence="2" key="1">
    <citation type="journal article" date="2013" name="Genetics">
        <title>The draft genome and transcriptome of Panagrellus redivivus are shaped by the harsh demands of a free-living lifestyle.</title>
        <authorList>
            <person name="Srinivasan J."/>
            <person name="Dillman A.R."/>
            <person name="Macchietto M.G."/>
            <person name="Heikkinen L."/>
            <person name="Lakso M."/>
            <person name="Fracchia K.M."/>
            <person name="Antoshechkin I."/>
            <person name="Mortazavi A."/>
            <person name="Wong G."/>
            <person name="Sternberg P.W."/>
        </authorList>
    </citation>
    <scope>NUCLEOTIDE SEQUENCE [LARGE SCALE GENOMIC DNA]</scope>
    <source>
        <strain evidence="2">MT8872</strain>
    </source>
</reference>
<feature type="compositionally biased region" description="Polar residues" evidence="1">
    <location>
        <begin position="98"/>
        <end position="112"/>
    </location>
</feature>
<evidence type="ECO:0000256" key="1">
    <source>
        <dbReference type="SAM" id="MobiDB-lite"/>
    </source>
</evidence>
<dbReference type="AlphaFoldDB" id="A0A7E4UNU2"/>
<dbReference type="Proteomes" id="UP000492821">
    <property type="component" value="Unassembled WGS sequence"/>
</dbReference>
<keyword evidence="2" id="KW-1185">Reference proteome</keyword>
<protein>
    <submittedName>
        <fullName evidence="3">AT-hook motif nuclear-localized protein</fullName>
    </submittedName>
</protein>
<feature type="compositionally biased region" description="Polar residues" evidence="1">
    <location>
        <begin position="147"/>
        <end position="156"/>
    </location>
</feature>
<reference evidence="3" key="2">
    <citation type="submission" date="2020-10" db="UniProtKB">
        <authorList>
            <consortium name="WormBaseParasite"/>
        </authorList>
    </citation>
    <scope>IDENTIFICATION</scope>
</reference>
<feature type="region of interest" description="Disordered" evidence="1">
    <location>
        <begin position="98"/>
        <end position="197"/>
    </location>
</feature>
<feature type="compositionally biased region" description="Low complexity" evidence="1">
    <location>
        <begin position="129"/>
        <end position="146"/>
    </location>
</feature>
<feature type="region of interest" description="Disordered" evidence="1">
    <location>
        <begin position="1"/>
        <end position="65"/>
    </location>
</feature>
<dbReference type="WBParaSite" id="Pan_g10690.t1">
    <property type="protein sequence ID" value="Pan_g10690.t1"/>
    <property type="gene ID" value="Pan_g10690"/>
</dbReference>
<sequence>MPIDENHHEDDGVRIKTPTINPPSPVLNPHLRVRATRNLRMPESSLRSSAGAEFDDTSATVNKKRRARVPEDGFVVLRDPKPKVIVKGSAMPKKATVIGSTTVGGNNTNLMPPSSAAAGTISTSERPKTAANTTNSKTTTNEVITTPSVTQSVPEENSNASVAVSPSPHSPVAGKKHSDSCKVENMHGTPVPNGGES</sequence>
<feature type="compositionally biased region" description="Basic and acidic residues" evidence="1">
    <location>
        <begin position="176"/>
        <end position="185"/>
    </location>
</feature>
<feature type="compositionally biased region" description="Low complexity" evidence="1">
    <location>
        <begin position="157"/>
        <end position="173"/>
    </location>
</feature>
<organism evidence="2 3">
    <name type="scientific">Panagrellus redivivus</name>
    <name type="common">Microworm</name>
    <dbReference type="NCBI Taxonomy" id="6233"/>
    <lineage>
        <taxon>Eukaryota</taxon>
        <taxon>Metazoa</taxon>
        <taxon>Ecdysozoa</taxon>
        <taxon>Nematoda</taxon>
        <taxon>Chromadorea</taxon>
        <taxon>Rhabditida</taxon>
        <taxon>Tylenchina</taxon>
        <taxon>Panagrolaimomorpha</taxon>
        <taxon>Panagrolaimoidea</taxon>
        <taxon>Panagrolaimidae</taxon>
        <taxon>Panagrellus</taxon>
    </lineage>
</organism>
<proteinExistence type="predicted"/>
<name>A0A7E4UNU2_PANRE</name>
<feature type="compositionally biased region" description="Basic and acidic residues" evidence="1">
    <location>
        <begin position="1"/>
        <end position="14"/>
    </location>
</feature>
<evidence type="ECO:0000313" key="2">
    <source>
        <dbReference type="Proteomes" id="UP000492821"/>
    </source>
</evidence>
<accession>A0A7E4UNU2</accession>
<evidence type="ECO:0000313" key="3">
    <source>
        <dbReference type="WBParaSite" id="Pan_g10690.t1"/>
    </source>
</evidence>